<dbReference type="Gene3D" id="3.40.980.20">
    <property type="entry name" value="Four-carbon acid sugar kinase, nucleotide binding domain"/>
    <property type="match status" value="1"/>
</dbReference>
<dbReference type="OrthoDB" id="153193at2"/>
<keyword evidence="2" id="KW-0808">Transferase</keyword>
<protein>
    <recommendedName>
        <fullName evidence="11">Hydroxyacid dehydrogenase</fullName>
    </recommendedName>
</protein>
<reference evidence="9 10" key="1">
    <citation type="submission" date="2018-01" db="EMBL/GenBank/DDBJ databases">
        <title>Complete genome sequence of Flavivirga eckloniae ECD14 isolated from seaweed Ecklonia cava.</title>
        <authorList>
            <person name="Lee J.H."/>
            <person name="Baik K.S."/>
            <person name="Seong C.N."/>
        </authorList>
    </citation>
    <scope>NUCLEOTIDE SEQUENCE [LARGE SCALE GENOMIC DNA]</scope>
    <source>
        <strain evidence="9 10">ECD14</strain>
    </source>
</reference>
<dbReference type="Pfam" id="PF07005">
    <property type="entry name" value="SBD_N"/>
    <property type="match status" value="1"/>
</dbReference>
<dbReference type="Pfam" id="PF17042">
    <property type="entry name" value="NBD_C"/>
    <property type="match status" value="1"/>
</dbReference>
<comment type="similarity">
    <text evidence="1">Belongs to the four-carbon acid sugar kinase family.</text>
</comment>
<keyword evidence="5" id="KW-0067">ATP-binding</keyword>
<keyword evidence="6" id="KW-0119">Carbohydrate metabolism</keyword>
<dbReference type="AlphaFoldDB" id="A0A2K9PVR3"/>
<name>A0A2K9PVR3_9FLAO</name>
<dbReference type="InterPro" id="IPR010737">
    <property type="entry name" value="4-carb_acid_sugar_kinase_N"/>
</dbReference>
<dbReference type="Proteomes" id="UP000235826">
    <property type="component" value="Chromosome"/>
</dbReference>
<proteinExistence type="inferred from homology"/>
<keyword evidence="4" id="KW-0418">Kinase</keyword>
<dbReference type="GO" id="GO:0016301">
    <property type="term" value="F:kinase activity"/>
    <property type="evidence" value="ECO:0007669"/>
    <property type="project" value="UniProtKB-KW"/>
</dbReference>
<feature type="domain" description="Four-carbon acid sugar kinase nucleotide binding" evidence="8">
    <location>
        <begin position="296"/>
        <end position="458"/>
    </location>
</feature>
<evidence type="ECO:0000256" key="4">
    <source>
        <dbReference type="ARBA" id="ARBA00022777"/>
    </source>
</evidence>
<feature type="domain" description="Four-carbon acid sugar kinase N-terminal" evidence="7">
    <location>
        <begin position="36"/>
        <end position="269"/>
    </location>
</feature>
<evidence type="ECO:0000256" key="6">
    <source>
        <dbReference type="ARBA" id="ARBA00023277"/>
    </source>
</evidence>
<evidence type="ECO:0000313" key="10">
    <source>
        <dbReference type="Proteomes" id="UP000235826"/>
    </source>
</evidence>
<evidence type="ECO:0000256" key="5">
    <source>
        <dbReference type="ARBA" id="ARBA00022840"/>
    </source>
</evidence>
<dbReference type="KEGG" id="fek:C1H87_18515"/>
<dbReference type="InterPro" id="IPR042213">
    <property type="entry name" value="NBD_C_sf"/>
</dbReference>
<sequence length="466" mass="52120">MSILLSDISKQLPIEDTSNYRQLNKRLFESLNRTCVVVDDDPTGNQTVYDIPLLTEWHLEALVEEFKKETPVFFLLTNSRSLTEEKSSEIYREISKNVLKASKLTNREFTVISRSDSTLRGHFSEVNVIKNTMGFNDAITVFLPVMFEGNRVTVNDVHYISDENCLVPVNETPFSQDHTFAYSNANLKAWIQEKTHGEVNASDVFSVAIETIRNKSKAWLCEQVMALQAGVYCIWNALNYYDLDKVTHALLLAEESGKRIVYRTSSSFVPSYIGLKPKPLLTSEEIIGTNNLTGGLTIVGSYVPKSSEQLNYTLKYYNENGIIEIDVNTILKEGADIYLASIISKIDENLTRGNHVIVYTSRKLITGGNDNSSIDIASKVSGALVTLVRGISVQPKYILAKGGITSHDLAVKGLRMKRSKVLGQIDPGIPVWEMGEETKFPKLPYIVFPGNVGNEKTLIKITQKLS</sequence>
<evidence type="ECO:0000313" key="9">
    <source>
        <dbReference type="EMBL" id="AUP80597.1"/>
    </source>
</evidence>
<dbReference type="SUPFAM" id="SSF142764">
    <property type="entry name" value="YgbK-like"/>
    <property type="match status" value="1"/>
</dbReference>
<dbReference type="RefSeq" id="WP_102757243.1">
    <property type="nucleotide sequence ID" value="NZ_CP025791.1"/>
</dbReference>
<keyword evidence="10" id="KW-1185">Reference proteome</keyword>
<evidence type="ECO:0000259" key="8">
    <source>
        <dbReference type="Pfam" id="PF17042"/>
    </source>
</evidence>
<dbReference type="Gene3D" id="3.40.50.10840">
    <property type="entry name" value="Putative sugar-binding, N-terminal domain"/>
    <property type="match status" value="1"/>
</dbReference>
<keyword evidence="3" id="KW-0547">Nucleotide-binding</keyword>
<organism evidence="9 10">
    <name type="scientific">Flavivirga eckloniae</name>
    <dbReference type="NCBI Taxonomy" id="1803846"/>
    <lineage>
        <taxon>Bacteria</taxon>
        <taxon>Pseudomonadati</taxon>
        <taxon>Bacteroidota</taxon>
        <taxon>Flavobacteriia</taxon>
        <taxon>Flavobacteriales</taxon>
        <taxon>Flavobacteriaceae</taxon>
        <taxon>Flavivirga</taxon>
    </lineage>
</organism>
<evidence type="ECO:0008006" key="11">
    <source>
        <dbReference type="Google" id="ProtNLM"/>
    </source>
</evidence>
<dbReference type="InterPro" id="IPR037051">
    <property type="entry name" value="4-carb_acid_sugar_kinase_N_sf"/>
</dbReference>
<dbReference type="EMBL" id="CP025791">
    <property type="protein sequence ID" value="AUP80597.1"/>
    <property type="molecule type" value="Genomic_DNA"/>
</dbReference>
<evidence type="ECO:0000256" key="1">
    <source>
        <dbReference type="ARBA" id="ARBA00005715"/>
    </source>
</evidence>
<gene>
    <name evidence="9" type="ORF">C1H87_18515</name>
</gene>
<accession>A0A2K9PVR3</accession>
<dbReference type="InterPro" id="IPR031475">
    <property type="entry name" value="NBD_C"/>
</dbReference>
<evidence type="ECO:0000256" key="2">
    <source>
        <dbReference type="ARBA" id="ARBA00022679"/>
    </source>
</evidence>
<evidence type="ECO:0000256" key="3">
    <source>
        <dbReference type="ARBA" id="ARBA00022741"/>
    </source>
</evidence>
<dbReference type="GO" id="GO:0005524">
    <property type="term" value="F:ATP binding"/>
    <property type="evidence" value="ECO:0007669"/>
    <property type="project" value="UniProtKB-KW"/>
</dbReference>
<evidence type="ECO:0000259" key="7">
    <source>
        <dbReference type="Pfam" id="PF07005"/>
    </source>
</evidence>